<feature type="region of interest" description="Disordered" evidence="1">
    <location>
        <begin position="18"/>
        <end position="41"/>
    </location>
</feature>
<dbReference type="Proteomes" id="UP001500518">
    <property type="component" value="Unassembled WGS sequence"/>
</dbReference>
<proteinExistence type="predicted"/>
<name>A0ABP9KJA8_9SPHN</name>
<evidence type="ECO:0000313" key="2">
    <source>
        <dbReference type="EMBL" id="GAA5059637.1"/>
    </source>
</evidence>
<gene>
    <name evidence="2" type="ORF">GCM10023208_27170</name>
</gene>
<dbReference type="PROSITE" id="PS51257">
    <property type="entry name" value="PROKAR_LIPOPROTEIN"/>
    <property type="match status" value="1"/>
</dbReference>
<organism evidence="2 3">
    <name type="scientific">Erythrobacter westpacificensis</name>
    <dbReference type="NCBI Taxonomy" id="1055231"/>
    <lineage>
        <taxon>Bacteria</taxon>
        <taxon>Pseudomonadati</taxon>
        <taxon>Pseudomonadota</taxon>
        <taxon>Alphaproteobacteria</taxon>
        <taxon>Sphingomonadales</taxon>
        <taxon>Erythrobacteraceae</taxon>
        <taxon>Erythrobacter/Porphyrobacter group</taxon>
        <taxon>Erythrobacter</taxon>
    </lineage>
</organism>
<evidence type="ECO:0000313" key="3">
    <source>
        <dbReference type="Proteomes" id="UP001500518"/>
    </source>
</evidence>
<dbReference type="EMBL" id="BAABHV010000021">
    <property type="protein sequence ID" value="GAA5059637.1"/>
    <property type="molecule type" value="Genomic_DNA"/>
</dbReference>
<sequence>MKKLILALPIIALAACGEEPAPKPAPTEVVAPEPTPSAPAPDQELFAELYAAACPDNEAVNESICKRAMGADTVSCEFSLGDDEYMRNDATLELDESGEAWAIADVEAVCTQ</sequence>
<dbReference type="RefSeq" id="WP_346033564.1">
    <property type="nucleotide sequence ID" value="NZ_BAABHV010000021.1"/>
</dbReference>
<accession>A0ABP9KJA8</accession>
<keyword evidence="3" id="KW-1185">Reference proteome</keyword>
<protein>
    <recommendedName>
        <fullName evidence="4">Lipoprotein</fullName>
    </recommendedName>
</protein>
<comment type="caution">
    <text evidence="2">The sequence shown here is derived from an EMBL/GenBank/DDBJ whole genome shotgun (WGS) entry which is preliminary data.</text>
</comment>
<evidence type="ECO:0000256" key="1">
    <source>
        <dbReference type="SAM" id="MobiDB-lite"/>
    </source>
</evidence>
<evidence type="ECO:0008006" key="4">
    <source>
        <dbReference type="Google" id="ProtNLM"/>
    </source>
</evidence>
<reference evidence="3" key="1">
    <citation type="journal article" date="2019" name="Int. J. Syst. Evol. Microbiol.">
        <title>The Global Catalogue of Microorganisms (GCM) 10K type strain sequencing project: providing services to taxonomists for standard genome sequencing and annotation.</title>
        <authorList>
            <consortium name="The Broad Institute Genomics Platform"/>
            <consortium name="The Broad Institute Genome Sequencing Center for Infectious Disease"/>
            <person name="Wu L."/>
            <person name="Ma J."/>
        </authorList>
    </citation>
    <scope>NUCLEOTIDE SEQUENCE [LARGE SCALE GENOMIC DNA]</scope>
    <source>
        <strain evidence="3">JCM 18014</strain>
    </source>
</reference>